<organism evidence="2 3">
    <name type="scientific">Butyricimonas hominis</name>
    <dbReference type="NCBI Taxonomy" id="2763032"/>
    <lineage>
        <taxon>Bacteria</taxon>
        <taxon>Pseudomonadati</taxon>
        <taxon>Bacteroidota</taxon>
        <taxon>Bacteroidia</taxon>
        <taxon>Bacteroidales</taxon>
        <taxon>Odoribacteraceae</taxon>
        <taxon>Butyricimonas</taxon>
    </lineage>
</organism>
<gene>
    <name evidence="2" type="ORF">H8S64_04210</name>
</gene>
<evidence type="ECO:0000259" key="1">
    <source>
        <dbReference type="Pfam" id="PF12728"/>
    </source>
</evidence>
<keyword evidence="3" id="KW-1185">Reference proteome</keyword>
<name>A0ABR7CX89_9BACT</name>
<dbReference type="Proteomes" id="UP000646484">
    <property type="component" value="Unassembled WGS sequence"/>
</dbReference>
<accession>A0ABR7CX89</accession>
<dbReference type="SUPFAM" id="SSF46955">
    <property type="entry name" value="Putative DNA-binding domain"/>
    <property type="match status" value="1"/>
</dbReference>
<dbReference type="Pfam" id="PF12728">
    <property type="entry name" value="HTH_17"/>
    <property type="match status" value="1"/>
</dbReference>
<sequence>MKLLATIKGNKSQWLNGNEVCHRLKISTRTLQSYRDEFILPYSCIRGKFYYNEKDIEELLQKNYSTPRK</sequence>
<protein>
    <submittedName>
        <fullName evidence="2">Helix-turn-helix domain-containing protein</fullName>
    </submittedName>
</protein>
<dbReference type="EMBL" id="JACOOH010000002">
    <property type="protein sequence ID" value="MBC5620297.1"/>
    <property type="molecule type" value="Genomic_DNA"/>
</dbReference>
<evidence type="ECO:0000313" key="2">
    <source>
        <dbReference type="EMBL" id="MBC5620297.1"/>
    </source>
</evidence>
<dbReference type="InterPro" id="IPR009061">
    <property type="entry name" value="DNA-bd_dom_put_sf"/>
</dbReference>
<feature type="domain" description="Helix-turn-helix" evidence="1">
    <location>
        <begin position="14"/>
        <end position="63"/>
    </location>
</feature>
<reference evidence="2 3" key="1">
    <citation type="submission" date="2020-08" db="EMBL/GenBank/DDBJ databases">
        <title>Genome public.</title>
        <authorList>
            <person name="Liu C."/>
            <person name="Sun Q."/>
        </authorList>
    </citation>
    <scope>NUCLEOTIDE SEQUENCE [LARGE SCALE GENOMIC DNA]</scope>
    <source>
        <strain evidence="2 3">NSJ-56</strain>
    </source>
</reference>
<dbReference type="PANTHER" id="PTHR34585:SF22">
    <property type="entry name" value="HELIX-TURN-HELIX DOMAIN-CONTAINING PROTEIN"/>
    <property type="match status" value="1"/>
</dbReference>
<comment type="caution">
    <text evidence="2">The sequence shown here is derived from an EMBL/GenBank/DDBJ whole genome shotgun (WGS) entry which is preliminary data.</text>
</comment>
<evidence type="ECO:0000313" key="3">
    <source>
        <dbReference type="Proteomes" id="UP000646484"/>
    </source>
</evidence>
<proteinExistence type="predicted"/>
<dbReference type="PANTHER" id="PTHR34585">
    <property type="match status" value="1"/>
</dbReference>
<dbReference type="Gene3D" id="1.10.1660.10">
    <property type="match status" value="1"/>
</dbReference>
<dbReference type="InterPro" id="IPR041657">
    <property type="entry name" value="HTH_17"/>
</dbReference>